<name>A0A0R3PGW1_ANGCS</name>
<evidence type="ECO:0000313" key="2">
    <source>
        <dbReference type="EMBL" id="VDM55148.1"/>
    </source>
</evidence>
<keyword evidence="3" id="KW-1185">Reference proteome</keyword>
<protein>
    <submittedName>
        <fullName evidence="4">Translation initiation factor IF-2</fullName>
    </submittedName>
</protein>
<dbReference type="WBParaSite" id="ACOC_0000356201-mRNA-1">
    <property type="protein sequence ID" value="ACOC_0000356201-mRNA-1"/>
    <property type="gene ID" value="ACOC_0000356201"/>
</dbReference>
<dbReference type="Proteomes" id="UP000267027">
    <property type="component" value="Unassembled WGS sequence"/>
</dbReference>
<sequence>MSSEEEYYDDQPEQYEKSEVVAGDDQYGYDYEEEPQAFGADYANRGEYDHAYGEAQDCEDNPETESPYEDECEAEMDSHDEPEEENVELQSDESDDLVAEEGMMSHAADSVTDAGGTDSSGGLGSVVQGVLDGFGGTNLGDIVGSISQIAGGGGG</sequence>
<dbReference type="EMBL" id="UYYA01001132">
    <property type="protein sequence ID" value="VDM55148.1"/>
    <property type="molecule type" value="Genomic_DNA"/>
</dbReference>
<evidence type="ECO:0000313" key="3">
    <source>
        <dbReference type="Proteomes" id="UP000267027"/>
    </source>
</evidence>
<feature type="compositionally biased region" description="Acidic residues" evidence="1">
    <location>
        <begin position="1"/>
        <end position="13"/>
    </location>
</feature>
<feature type="compositionally biased region" description="Acidic residues" evidence="1">
    <location>
        <begin position="56"/>
        <end position="99"/>
    </location>
</feature>
<evidence type="ECO:0000313" key="4">
    <source>
        <dbReference type="WBParaSite" id="ACOC_0000356201-mRNA-1"/>
    </source>
</evidence>
<accession>A0A0R3PGW1</accession>
<feature type="region of interest" description="Disordered" evidence="1">
    <location>
        <begin position="1"/>
        <end position="121"/>
    </location>
</feature>
<proteinExistence type="predicted"/>
<gene>
    <name evidence="2" type="ORF">ACOC_LOCUS3563</name>
</gene>
<organism evidence="4">
    <name type="scientific">Angiostrongylus costaricensis</name>
    <name type="common">Nematode worm</name>
    <dbReference type="NCBI Taxonomy" id="334426"/>
    <lineage>
        <taxon>Eukaryota</taxon>
        <taxon>Metazoa</taxon>
        <taxon>Ecdysozoa</taxon>
        <taxon>Nematoda</taxon>
        <taxon>Chromadorea</taxon>
        <taxon>Rhabditida</taxon>
        <taxon>Rhabditina</taxon>
        <taxon>Rhabditomorpha</taxon>
        <taxon>Strongyloidea</taxon>
        <taxon>Metastrongylidae</taxon>
        <taxon>Angiostrongylus</taxon>
    </lineage>
</organism>
<reference evidence="2 3" key="2">
    <citation type="submission" date="2018-11" db="EMBL/GenBank/DDBJ databases">
        <authorList>
            <consortium name="Pathogen Informatics"/>
        </authorList>
    </citation>
    <scope>NUCLEOTIDE SEQUENCE [LARGE SCALE GENOMIC DNA]</scope>
    <source>
        <strain evidence="2 3">Costa Rica</strain>
    </source>
</reference>
<dbReference type="AlphaFoldDB" id="A0A0R3PGW1"/>
<reference evidence="4" key="1">
    <citation type="submission" date="2017-02" db="UniProtKB">
        <authorList>
            <consortium name="WormBaseParasite"/>
        </authorList>
    </citation>
    <scope>IDENTIFICATION</scope>
</reference>
<evidence type="ECO:0000256" key="1">
    <source>
        <dbReference type="SAM" id="MobiDB-lite"/>
    </source>
</evidence>